<dbReference type="AlphaFoldDB" id="A0A0K2TM15"/>
<protein>
    <submittedName>
        <fullName evidence="1">Uncharacterized protein</fullName>
    </submittedName>
</protein>
<accession>A0A0K2TM15</accession>
<organism evidence="1">
    <name type="scientific">Lepeophtheirus salmonis</name>
    <name type="common">Salmon louse</name>
    <name type="synonym">Caligus salmonis</name>
    <dbReference type="NCBI Taxonomy" id="72036"/>
    <lineage>
        <taxon>Eukaryota</taxon>
        <taxon>Metazoa</taxon>
        <taxon>Ecdysozoa</taxon>
        <taxon>Arthropoda</taxon>
        <taxon>Crustacea</taxon>
        <taxon>Multicrustacea</taxon>
        <taxon>Hexanauplia</taxon>
        <taxon>Copepoda</taxon>
        <taxon>Siphonostomatoida</taxon>
        <taxon>Caligidae</taxon>
        <taxon>Lepeophtheirus</taxon>
    </lineage>
</organism>
<name>A0A0K2TM15_LEPSM</name>
<reference evidence="1" key="1">
    <citation type="submission" date="2014-05" db="EMBL/GenBank/DDBJ databases">
        <authorList>
            <person name="Chronopoulou M."/>
        </authorList>
    </citation>
    <scope>NUCLEOTIDE SEQUENCE</scope>
    <source>
        <tissue evidence="1">Whole organism</tissue>
    </source>
</reference>
<sequence length="78" mass="8933">MTTRVMVLSVSWFKDVGTIIYLCGKPCMVLDVLGSVDIPLFLIPIKMIRLPRDFKLFSNFLPWATQVVFILSVRICLL</sequence>
<evidence type="ECO:0000313" key="1">
    <source>
        <dbReference type="EMBL" id="CDW27158.1"/>
    </source>
</evidence>
<proteinExistence type="predicted"/>
<dbReference type="EMBL" id="HACA01009797">
    <property type="protein sequence ID" value="CDW27158.1"/>
    <property type="molecule type" value="Transcribed_RNA"/>
</dbReference>